<comment type="similarity">
    <text evidence="5">Belongs to the binding-protein-dependent transport system permease family.</text>
</comment>
<dbReference type="InterPro" id="IPR035906">
    <property type="entry name" value="MetI-like_sf"/>
</dbReference>
<feature type="transmembrane region" description="Helical" evidence="5">
    <location>
        <begin position="144"/>
        <end position="162"/>
    </location>
</feature>
<feature type="transmembrane region" description="Helical" evidence="5">
    <location>
        <begin position="208"/>
        <end position="230"/>
    </location>
</feature>
<dbReference type="EMBL" id="CP006019">
    <property type="protein sequence ID" value="AIF68523.1"/>
    <property type="molecule type" value="Genomic_DNA"/>
</dbReference>
<dbReference type="InterPro" id="IPR049783">
    <property type="entry name" value="ABC_perm_TupB-like"/>
</dbReference>
<dbReference type="STRING" id="1343739.PAP_00380"/>
<evidence type="ECO:0000256" key="2">
    <source>
        <dbReference type="ARBA" id="ARBA00022692"/>
    </source>
</evidence>
<reference evidence="8" key="1">
    <citation type="submission" date="2013-06" db="EMBL/GenBank/DDBJ databases">
        <title>Complete Genome Sequence of Hyperthermophilic Palaeococcus pacificus DY20341T, Isolated from a Deep-Sea Hydrothermal Sediments.</title>
        <authorList>
            <person name="Zeng X."/>
            <person name="Shao Z."/>
        </authorList>
    </citation>
    <scope>NUCLEOTIDE SEQUENCE [LARGE SCALE GENOMIC DNA]</scope>
    <source>
        <strain evidence="8">DY20341</strain>
    </source>
</reference>
<sequence>MAWDYILQGFSEALGLITEPYVVEIALRSIKVSGIATIMAVAWSLPLSMLIGLKNFRGKWLVKTFVNGLMGVPTVIWGLILYLFLVPKGPLGGLGLLYTEMGISFGQALLITPIIISIVVNSLETIEEEIRELALTLGADEIRASLQVVFESAGGIILAVIAGFNRAIAELGIALMIGGNIYVRGGYYNTRVLTTAIQMYTVRAEMSIAIALGIILMGIVLGVNLLSNLIRKWLS</sequence>
<keyword evidence="3 5" id="KW-1133">Transmembrane helix</keyword>
<feature type="transmembrane region" description="Helical" evidence="5">
    <location>
        <begin position="32"/>
        <end position="53"/>
    </location>
</feature>
<evidence type="ECO:0000259" key="6">
    <source>
        <dbReference type="PROSITE" id="PS50928"/>
    </source>
</evidence>
<dbReference type="AlphaFoldDB" id="A0A075LVM9"/>
<dbReference type="CDD" id="cd06261">
    <property type="entry name" value="TM_PBP2"/>
    <property type="match status" value="1"/>
</dbReference>
<dbReference type="PROSITE" id="PS50928">
    <property type="entry name" value="ABC_TM1"/>
    <property type="match status" value="1"/>
</dbReference>
<gene>
    <name evidence="7" type="ORF">PAP_00380</name>
</gene>
<dbReference type="Gene3D" id="1.10.3720.10">
    <property type="entry name" value="MetI-like"/>
    <property type="match status" value="1"/>
</dbReference>
<feature type="domain" description="ABC transmembrane type-1" evidence="6">
    <location>
        <begin position="26"/>
        <end position="227"/>
    </location>
</feature>
<keyword evidence="5" id="KW-0813">Transport</keyword>
<comment type="subcellular location">
    <subcellularLocation>
        <location evidence="5">Cell membrane</location>
        <topology evidence="5">Multi-pass membrane protein</topology>
    </subcellularLocation>
    <subcellularLocation>
        <location evidence="1">Membrane</location>
        <topology evidence="1">Multi-pass membrane protein</topology>
    </subcellularLocation>
</comment>
<evidence type="ECO:0000313" key="7">
    <source>
        <dbReference type="EMBL" id="AIF68523.1"/>
    </source>
</evidence>
<evidence type="ECO:0000313" key="8">
    <source>
        <dbReference type="Proteomes" id="UP000027981"/>
    </source>
</evidence>
<dbReference type="RefSeq" id="WP_048163995.1">
    <property type="nucleotide sequence ID" value="NZ_CP006019.1"/>
</dbReference>
<protein>
    <submittedName>
        <fullName evidence="7">ABC transporter permease</fullName>
    </submittedName>
</protein>
<proteinExistence type="inferred from homology"/>
<dbReference type="OrthoDB" id="94632at2157"/>
<name>A0A075LVM9_9EURY</name>
<reference evidence="7 8" key="2">
    <citation type="journal article" date="2015" name="Genome Announc.">
        <title>Complete Genome Sequence of Hyperthermophilic Piezophilic Archaeon Palaeococcus pacificus DY20341T, Isolated from Deep-Sea Hydrothermal Sediments.</title>
        <authorList>
            <person name="Zeng X."/>
            <person name="Jebbar M."/>
            <person name="Shao Z."/>
        </authorList>
    </citation>
    <scope>NUCLEOTIDE SEQUENCE [LARGE SCALE GENOMIC DNA]</scope>
    <source>
        <strain evidence="7 8">DY20341</strain>
    </source>
</reference>
<feature type="transmembrane region" description="Helical" evidence="5">
    <location>
        <begin position="168"/>
        <end position="187"/>
    </location>
</feature>
<dbReference type="SUPFAM" id="SSF161098">
    <property type="entry name" value="MetI-like"/>
    <property type="match status" value="1"/>
</dbReference>
<dbReference type="Pfam" id="PF00528">
    <property type="entry name" value="BPD_transp_1"/>
    <property type="match status" value="1"/>
</dbReference>
<accession>A0A075LVM9</accession>
<keyword evidence="4 5" id="KW-0472">Membrane</keyword>
<dbReference type="InterPro" id="IPR000515">
    <property type="entry name" value="MetI-like"/>
</dbReference>
<evidence type="ECO:0000256" key="4">
    <source>
        <dbReference type="ARBA" id="ARBA00023136"/>
    </source>
</evidence>
<dbReference type="eggNOG" id="arCOG00166">
    <property type="taxonomic scope" value="Archaea"/>
</dbReference>
<dbReference type="Proteomes" id="UP000027981">
    <property type="component" value="Chromosome"/>
</dbReference>
<dbReference type="PANTHER" id="PTHR43632:SF1">
    <property type="entry name" value="PERMEASE COMPONENT OF TUNGSTATE ABC TRANSPORTER"/>
    <property type="match status" value="1"/>
</dbReference>
<dbReference type="PANTHER" id="PTHR43632">
    <property type="entry name" value="PERMEASE COMPONENT OF TUNGSTATE ABC TRANSPORTER"/>
    <property type="match status" value="1"/>
</dbReference>
<dbReference type="NCBIfam" id="NF038017">
    <property type="entry name" value="ABC_perm1"/>
    <property type="match status" value="1"/>
</dbReference>
<organism evidence="7 8">
    <name type="scientific">Palaeococcus pacificus DY20341</name>
    <dbReference type="NCBI Taxonomy" id="1343739"/>
    <lineage>
        <taxon>Archaea</taxon>
        <taxon>Methanobacteriati</taxon>
        <taxon>Methanobacteriota</taxon>
        <taxon>Thermococci</taxon>
        <taxon>Thermococcales</taxon>
        <taxon>Thermococcaceae</taxon>
        <taxon>Palaeococcus</taxon>
    </lineage>
</organism>
<dbReference type="GO" id="GO:0005886">
    <property type="term" value="C:plasma membrane"/>
    <property type="evidence" value="ECO:0007669"/>
    <property type="project" value="UniProtKB-SubCell"/>
</dbReference>
<feature type="transmembrane region" description="Helical" evidence="5">
    <location>
        <begin position="105"/>
        <end position="123"/>
    </location>
</feature>
<dbReference type="GO" id="GO:0055085">
    <property type="term" value="P:transmembrane transport"/>
    <property type="evidence" value="ECO:0007669"/>
    <property type="project" value="InterPro"/>
</dbReference>
<feature type="transmembrane region" description="Helical" evidence="5">
    <location>
        <begin position="65"/>
        <end position="85"/>
    </location>
</feature>
<dbReference type="GeneID" id="24841212"/>
<keyword evidence="2 5" id="KW-0812">Transmembrane</keyword>
<evidence type="ECO:0000256" key="3">
    <source>
        <dbReference type="ARBA" id="ARBA00022989"/>
    </source>
</evidence>
<evidence type="ECO:0000256" key="1">
    <source>
        <dbReference type="ARBA" id="ARBA00004141"/>
    </source>
</evidence>
<evidence type="ECO:0000256" key="5">
    <source>
        <dbReference type="RuleBase" id="RU363032"/>
    </source>
</evidence>
<keyword evidence="8" id="KW-1185">Reference proteome</keyword>
<dbReference type="KEGG" id="ppac:PAP_00380"/>
<dbReference type="HOGENOM" id="CLU_016047_14_2_2"/>